<dbReference type="RefSeq" id="WP_015265781.1">
    <property type="nucleotide sequence ID" value="NC_019904.1"/>
</dbReference>
<proteinExistence type="predicted"/>
<dbReference type="KEGG" id="evi:Echvi_1966"/>
<feature type="transmembrane region" description="Helical" evidence="1">
    <location>
        <begin position="12"/>
        <end position="31"/>
    </location>
</feature>
<protein>
    <recommendedName>
        <fullName evidence="2">DUF8202 domain-containing protein</fullName>
    </recommendedName>
</protein>
<keyword evidence="1" id="KW-0812">Transmembrane</keyword>
<dbReference type="Proteomes" id="UP000010796">
    <property type="component" value="Chromosome"/>
</dbReference>
<dbReference type="STRING" id="926556.Echvi_1966"/>
<dbReference type="InterPro" id="IPR058515">
    <property type="entry name" value="DUF8202"/>
</dbReference>
<dbReference type="AlphaFoldDB" id="L0G015"/>
<reference evidence="4" key="1">
    <citation type="submission" date="2012-02" db="EMBL/GenBank/DDBJ databases">
        <title>The complete genome of Echinicola vietnamensis DSM 17526.</title>
        <authorList>
            <person name="Lucas S."/>
            <person name="Copeland A."/>
            <person name="Lapidus A."/>
            <person name="Glavina del Rio T."/>
            <person name="Dalin E."/>
            <person name="Tice H."/>
            <person name="Bruce D."/>
            <person name="Goodwin L."/>
            <person name="Pitluck S."/>
            <person name="Peters L."/>
            <person name="Ovchinnikova G."/>
            <person name="Teshima H."/>
            <person name="Kyrpides N."/>
            <person name="Mavromatis K."/>
            <person name="Ivanova N."/>
            <person name="Brettin T."/>
            <person name="Detter J.C."/>
            <person name="Han C."/>
            <person name="Larimer F."/>
            <person name="Land M."/>
            <person name="Hauser L."/>
            <person name="Markowitz V."/>
            <person name="Cheng J.-F."/>
            <person name="Hugenholtz P."/>
            <person name="Woyke T."/>
            <person name="Wu D."/>
            <person name="Brambilla E."/>
            <person name="Klenk H.-P."/>
            <person name="Eisen J.A."/>
        </authorList>
    </citation>
    <scope>NUCLEOTIDE SEQUENCE [LARGE SCALE GENOMIC DNA]</scope>
    <source>
        <strain evidence="4">DSM 17526 / LMG 23754 / KMM 6221</strain>
    </source>
</reference>
<keyword evidence="4" id="KW-1185">Reference proteome</keyword>
<evidence type="ECO:0000313" key="4">
    <source>
        <dbReference type="Proteomes" id="UP000010796"/>
    </source>
</evidence>
<accession>L0G015</accession>
<dbReference type="EMBL" id="CP003346">
    <property type="protein sequence ID" value="AGA78220.1"/>
    <property type="molecule type" value="Genomic_DNA"/>
</dbReference>
<keyword evidence="1" id="KW-0472">Membrane</keyword>
<name>L0G015_ECHVK</name>
<sequence>MTRSYATYRKGLIYLFCLVCFYSFSGNSQILEKQREYVRLQAVKDTVSPLLHYVGNYAVLDTDTPEVANGLTRIASEQSGTLFLVVRPNTDDSLSAECLLRVGPVRLFRDRVEVDGLEVSIPPIGRKPAMVKVKYQGRVGPWYRRPKVKISDEIELAEVIYYKDILRRKEVRVVESFLAMKYSINITENKEKEWRYYADIKDEKVWSPASDGMYDKEVLALGRLDRAGFYQSQTFSSDSRSIRLSLDTISVLGAMPERDIRDGSLLILSQRKNDNQQSNSGECGSSRFVHPWKLKFVNWDSPAEYLHLKIDTSLEKTQGAQITNGKDRFPIVMHVRNETTYIQIPIPPDSIRNHDFYLEWDQREEEQDCPALVEVEKQECIDGRNRLAIEVNPEVLPCRMTLTHRESQRSWSSMLKTSSGQLDNIGRGQYQLVIEQVDKGILKDEVFFFESCIEDTDSLGQDSTLMAGISGSNNPNAGEGWLFTDLNAPNGNDSNENEEANGDNGFPADGPFGSHTTGVTAYPNPGARDKKVRFQFFNLDEQNFRVLIFDGHGKLLEDGRFTPHTGKRQYKHTFRVDGSYIVKFLSEDYTFTQNIRIKSNL</sequence>
<keyword evidence="1" id="KW-1133">Transmembrane helix</keyword>
<evidence type="ECO:0000313" key="3">
    <source>
        <dbReference type="EMBL" id="AGA78220.1"/>
    </source>
</evidence>
<evidence type="ECO:0000259" key="2">
    <source>
        <dbReference type="Pfam" id="PF26628"/>
    </source>
</evidence>
<dbReference type="OrthoDB" id="2582440at2"/>
<dbReference type="HOGENOM" id="CLU_453964_0_0_10"/>
<feature type="domain" description="DUF8202" evidence="2">
    <location>
        <begin position="172"/>
        <end position="311"/>
    </location>
</feature>
<evidence type="ECO:0000256" key="1">
    <source>
        <dbReference type="SAM" id="Phobius"/>
    </source>
</evidence>
<dbReference type="Pfam" id="PF26628">
    <property type="entry name" value="DUF8202"/>
    <property type="match status" value="1"/>
</dbReference>
<organism evidence="3 4">
    <name type="scientific">Echinicola vietnamensis (strain DSM 17526 / LMG 23754 / KMM 6221)</name>
    <dbReference type="NCBI Taxonomy" id="926556"/>
    <lineage>
        <taxon>Bacteria</taxon>
        <taxon>Pseudomonadati</taxon>
        <taxon>Bacteroidota</taxon>
        <taxon>Cytophagia</taxon>
        <taxon>Cytophagales</taxon>
        <taxon>Cyclobacteriaceae</taxon>
        <taxon>Echinicola</taxon>
    </lineage>
</organism>
<gene>
    <name evidence="3" type="ordered locus">Echvi_1966</name>
</gene>